<name>A0A518ISK4_9BACT</name>
<dbReference type="AlphaFoldDB" id="A0A518ISK4"/>
<accession>A0A518ISK4</accession>
<evidence type="ECO:0000313" key="3">
    <source>
        <dbReference type="Proteomes" id="UP000316770"/>
    </source>
</evidence>
<gene>
    <name evidence="2" type="ORF">Mal33_20560</name>
</gene>
<dbReference type="Proteomes" id="UP000316770">
    <property type="component" value="Chromosome"/>
</dbReference>
<sequence>MDSDIRRSQRPLADGTIVQIDGDSLNHHPLEY</sequence>
<proteinExistence type="predicted"/>
<reference evidence="2 3" key="1">
    <citation type="submission" date="2019-02" db="EMBL/GenBank/DDBJ databases">
        <title>Deep-cultivation of Planctomycetes and their phenomic and genomic characterization uncovers novel biology.</title>
        <authorList>
            <person name="Wiegand S."/>
            <person name="Jogler M."/>
            <person name="Boedeker C."/>
            <person name="Pinto D."/>
            <person name="Vollmers J."/>
            <person name="Rivas-Marin E."/>
            <person name="Kohn T."/>
            <person name="Peeters S.H."/>
            <person name="Heuer A."/>
            <person name="Rast P."/>
            <person name="Oberbeckmann S."/>
            <person name="Bunk B."/>
            <person name="Jeske O."/>
            <person name="Meyerdierks A."/>
            <person name="Storesund J.E."/>
            <person name="Kallscheuer N."/>
            <person name="Luecker S."/>
            <person name="Lage O.M."/>
            <person name="Pohl T."/>
            <person name="Merkel B.J."/>
            <person name="Hornburger P."/>
            <person name="Mueller R.-W."/>
            <person name="Bruemmer F."/>
            <person name="Labrenz M."/>
            <person name="Spormann A.M."/>
            <person name="Op den Camp H."/>
            <person name="Overmann J."/>
            <person name="Amann R."/>
            <person name="Jetten M.S.M."/>
            <person name="Mascher T."/>
            <person name="Medema M.H."/>
            <person name="Devos D.P."/>
            <person name="Kaster A.-K."/>
            <person name="Ovreas L."/>
            <person name="Rohde M."/>
            <person name="Galperin M.Y."/>
            <person name="Jogler C."/>
        </authorList>
    </citation>
    <scope>NUCLEOTIDE SEQUENCE [LARGE SCALE GENOMIC DNA]</scope>
    <source>
        <strain evidence="2 3">Mal33</strain>
    </source>
</reference>
<keyword evidence="3" id="KW-1185">Reference proteome</keyword>
<organism evidence="2 3">
    <name type="scientific">Rosistilla oblonga</name>
    <dbReference type="NCBI Taxonomy" id="2527990"/>
    <lineage>
        <taxon>Bacteria</taxon>
        <taxon>Pseudomonadati</taxon>
        <taxon>Planctomycetota</taxon>
        <taxon>Planctomycetia</taxon>
        <taxon>Pirellulales</taxon>
        <taxon>Pirellulaceae</taxon>
        <taxon>Rosistilla</taxon>
    </lineage>
</organism>
<evidence type="ECO:0000313" key="2">
    <source>
        <dbReference type="EMBL" id="QDV56077.1"/>
    </source>
</evidence>
<feature type="region of interest" description="Disordered" evidence="1">
    <location>
        <begin position="1"/>
        <end position="32"/>
    </location>
</feature>
<evidence type="ECO:0000256" key="1">
    <source>
        <dbReference type="SAM" id="MobiDB-lite"/>
    </source>
</evidence>
<protein>
    <submittedName>
        <fullName evidence="2">Uncharacterized protein</fullName>
    </submittedName>
</protein>
<dbReference type="EMBL" id="CP036318">
    <property type="protein sequence ID" value="QDV56077.1"/>
    <property type="molecule type" value="Genomic_DNA"/>
</dbReference>